<dbReference type="NCBIfam" id="TIGR02550">
    <property type="entry name" value="flagell_flgL"/>
    <property type="match status" value="1"/>
</dbReference>
<dbReference type="OrthoDB" id="253391at2"/>
<protein>
    <submittedName>
        <fullName evidence="2">Flagellar hook-associated protein 3</fullName>
    </submittedName>
</protein>
<accession>A0A5B9PCY4</accession>
<dbReference type="EMBL" id="CP042912">
    <property type="protein sequence ID" value="QEG23379.1"/>
    <property type="molecule type" value="Genomic_DNA"/>
</dbReference>
<dbReference type="KEGG" id="mff:MFFC18_32770"/>
<evidence type="ECO:0000259" key="1">
    <source>
        <dbReference type="Pfam" id="PF00669"/>
    </source>
</evidence>
<evidence type="ECO:0000313" key="3">
    <source>
        <dbReference type="Proteomes" id="UP000322214"/>
    </source>
</evidence>
<keyword evidence="2" id="KW-0282">Flagellum</keyword>
<dbReference type="InterPro" id="IPR001492">
    <property type="entry name" value="Flagellin"/>
</dbReference>
<gene>
    <name evidence="2" type="primary">flgL</name>
    <name evidence="2" type="ORF">MFFC18_32770</name>
</gene>
<dbReference type="GO" id="GO:0071973">
    <property type="term" value="P:bacterial-type flagellum-dependent cell motility"/>
    <property type="evidence" value="ECO:0007669"/>
    <property type="project" value="InterPro"/>
</dbReference>
<evidence type="ECO:0000313" key="2">
    <source>
        <dbReference type="EMBL" id="QEG23379.1"/>
    </source>
</evidence>
<dbReference type="GO" id="GO:0005198">
    <property type="term" value="F:structural molecule activity"/>
    <property type="evidence" value="ECO:0007669"/>
    <property type="project" value="InterPro"/>
</dbReference>
<keyword evidence="3" id="KW-1185">Reference proteome</keyword>
<dbReference type="GO" id="GO:0009424">
    <property type="term" value="C:bacterial-type flagellum hook"/>
    <property type="evidence" value="ECO:0007669"/>
    <property type="project" value="InterPro"/>
</dbReference>
<keyword evidence="2" id="KW-0966">Cell projection</keyword>
<reference evidence="2 3" key="1">
    <citation type="submission" date="2019-08" db="EMBL/GenBank/DDBJ databases">
        <title>Deep-cultivation of Planctomycetes and their phenomic and genomic characterization uncovers novel biology.</title>
        <authorList>
            <person name="Wiegand S."/>
            <person name="Jogler M."/>
            <person name="Boedeker C."/>
            <person name="Pinto D."/>
            <person name="Vollmers J."/>
            <person name="Rivas-Marin E."/>
            <person name="Kohn T."/>
            <person name="Peeters S.H."/>
            <person name="Heuer A."/>
            <person name="Rast P."/>
            <person name="Oberbeckmann S."/>
            <person name="Bunk B."/>
            <person name="Jeske O."/>
            <person name="Meyerdierks A."/>
            <person name="Storesund J.E."/>
            <person name="Kallscheuer N."/>
            <person name="Luecker S."/>
            <person name="Lage O.M."/>
            <person name="Pohl T."/>
            <person name="Merkel B.J."/>
            <person name="Hornburger P."/>
            <person name="Mueller R.-W."/>
            <person name="Bruemmer F."/>
            <person name="Labrenz M."/>
            <person name="Spormann A.M."/>
            <person name="Op den Camp H."/>
            <person name="Overmann J."/>
            <person name="Amann R."/>
            <person name="Jetten M.S.M."/>
            <person name="Mascher T."/>
            <person name="Medema M.H."/>
            <person name="Devos D.P."/>
            <person name="Kaster A.-K."/>
            <person name="Ovreas L."/>
            <person name="Rohde M."/>
            <person name="Galperin M.Y."/>
            <person name="Jogler C."/>
        </authorList>
    </citation>
    <scope>NUCLEOTIDE SEQUENCE [LARGE SCALE GENOMIC DNA]</scope>
    <source>
        <strain evidence="2 3">FC18</strain>
    </source>
</reference>
<dbReference type="SUPFAM" id="SSF64518">
    <property type="entry name" value="Phase 1 flagellin"/>
    <property type="match status" value="1"/>
</dbReference>
<dbReference type="AlphaFoldDB" id="A0A5B9PCY4"/>
<name>A0A5B9PCY4_9BACT</name>
<dbReference type="Gene3D" id="1.20.1330.10">
    <property type="entry name" value="f41 fragment of flagellin, N-terminal domain"/>
    <property type="match status" value="2"/>
</dbReference>
<dbReference type="InterPro" id="IPR001029">
    <property type="entry name" value="Flagellin_N"/>
</dbReference>
<organism evidence="2 3">
    <name type="scientific">Mariniblastus fucicola</name>
    <dbReference type="NCBI Taxonomy" id="980251"/>
    <lineage>
        <taxon>Bacteria</taxon>
        <taxon>Pseudomonadati</taxon>
        <taxon>Planctomycetota</taxon>
        <taxon>Planctomycetia</taxon>
        <taxon>Pirellulales</taxon>
        <taxon>Pirellulaceae</taxon>
        <taxon>Mariniblastus</taxon>
    </lineage>
</organism>
<keyword evidence="2" id="KW-0969">Cilium</keyword>
<dbReference type="PANTHER" id="PTHR42792:SF1">
    <property type="entry name" value="FLAGELLAR HOOK-ASSOCIATED PROTEIN 3"/>
    <property type="match status" value="1"/>
</dbReference>
<dbReference type="STRING" id="980251.GCA_001642875_02797"/>
<dbReference type="Proteomes" id="UP000322214">
    <property type="component" value="Chromosome"/>
</dbReference>
<dbReference type="Pfam" id="PF00669">
    <property type="entry name" value="Flagellin_N"/>
    <property type="match status" value="1"/>
</dbReference>
<dbReference type="RefSeq" id="WP_075082130.1">
    <property type="nucleotide sequence ID" value="NZ_CP042912.1"/>
</dbReference>
<feature type="domain" description="Flagellin N-terminal" evidence="1">
    <location>
        <begin position="19"/>
        <end position="130"/>
    </location>
</feature>
<proteinExistence type="predicted"/>
<dbReference type="InterPro" id="IPR013384">
    <property type="entry name" value="Flagell_FlgL"/>
</dbReference>
<dbReference type="PANTHER" id="PTHR42792">
    <property type="entry name" value="FLAGELLIN"/>
    <property type="match status" value="1"/>
</dbReference>
<sequence>MNYRVTSFAIGSRAIQFQAKHNAAILKYQEQISSGVKLQRPSDDPIAFRQVTSLTSRLTELAADQQSLSSAKSVLSASVVQIQDFGSIISQAKGLAQQGIQALDNNEREALALEVDGLFNQLKDISQATFDAAFIYGGTRSDHTPFSFGEPTSDGGPLSVTYHGSENNSRAYVGEAVSVDTYYSGQEVFSNPDRGETIVFGNTGVKSGQGTDTLIGRAELQITHDTTEYLGGSGLLPGTDSQSLDTIIADVGTYSISIADTSGDGSAGTISFNGGPPVDYTNTDTNLQITGSSGELVYVDASAITPGFNGTVDVRATGNLSVDGGASQTPIDFSADQIVTDSHSGRFAILDTSDVNSVGTNSLEFPGTSDAFQLLHGLAIDLRNERGLSNGDLTDSLDRRLGELDAMSDHAYSILGEQSTSLSTLENLNYRLEDLEISVQTQLADVQATDIPEAILKMENSSALLQYTYAVTAQISSLGLLDFLR</sequence>